<protein>
    <submittedName>
        <fullName evidence="1">Uncharacterized protein</fullName>
    </submittedName>
</protein>
<accession>A0ABT7GRW8</accession>
<organism evidence="1 2">
    <name type="scientific">Streptomyces katrae</name>
    <dbReference type="NCBI Taxonomy" id="68223"/>
    <lineage>
        <taxon>Bacteria</taxon>
        <taxon>Bacillati</taxon>
        <taxon>Actinomycetota</taxon>
        <taxon>Actinomycetes</taxon>
        <taxon>Kitasatosporales</taxon>
        <taxon>Streptomycetaceae</taxon>
        <taxon>Streptomyces</taxon>
    </lineage>
</organism>
<sequence length="235" mass="25689">MTINRPGLPGDLPPAEELWARWALVAVLEADTEAEGHGVHRSGHWIDAEGLHLDDCGCTWWTFAPMGGGRYVLYGEDESSAVKWHEPGVDMLAQGPEWLPYETLRDLLGSWELGCVYWSEDGTWARAPYPEDLDDDGLDCGMSRFTELPDLLHLLLYGTWDGCRCAPFEDRQEAAARLLDAAVRRELTPGALEELAAGCSCGHWDLPAMLRALELSGLAQGSADSPASPASPVRG</sequence>
<name>A0ABT7GRW8_9ACTN</name>
<dbReference type="RefSeq" id="WP_285341223.1">
    <property type="nucleotide sequence ID" value="NZ_JASITI010000007.1"/>
</dbReference>
<keyword evidence="2" id="KW-1185">Reference proteome</keyword>
<gene>
    <name evidence="1" type="ORF">QEZ40_006689</name>
</gene>
<dbReference type="Proteomes" id="UP001223390">
    <property type="component" value="Unassembled WGS sequence"/>
</dbReference>
<dbReference type="EMBL" id="JASITI010000007">
    <property type="protein sequence ID" value="MDK9495660.1"/>
    <property type="molecule type" value="Genomic_DNA"/>
</dbReference>
<evidence type="ECO:0000313" key="2">
    <source>
        <dbReference type="Proteomes" id="UP001223390"/>
    </source>
</evidence>
<evidence type="ECO:0000313" key="1">
    <source>
        <dbReference type="EMBL" id="MDK9495660.1"/>
    </source>
</evidence>
<comment type="caution">
    <text evidence="1">The sequence shown here is derived from an EMBL/GenBank/DDBJ whole genome shotgun (WGS) entry which is preliminary data.</text>
</comment>
<proteinExistence type="predicted"/>
<reference evidence="1 2" key="1">
    <citation type="submission" date="2023-05" db="EMBL/GenBank/DDBJ databases">
        <title>Sequencing and Assembly of Streptomyces sp. NP73.</title>
        <authorList>
            <person name="Konwar A.N."/>
            <person name="Saikia K."/>
            <person name="Thakur D."/>
        </authorList>
    </citation>
    <scope>NUCLEOTIDE SEQUENCE [LARGE SCALE GENOMIC DNA]</scope>
    <source>
        <strain evidence="1 2">NP73</strain>
    </source>
</reference>